<gene>
    <name evidence="3" type="ORF">DFJ43DRAFT_1001105</name>
    <name evidence="2" type="ORF">DFJ43DRAFT_1125019</name>
</gene>
<protein>
    <submittedName>
        <fullName evidence="3">Uncharacterized protein</fullName>
    </submittedName>
</protein>
<dbReference type="PANTHER" id="PTHR31912:SF34">
    <property type="entry name" value="NOTOCHORD-RELATED PROTEIN"/>
    <property type="match status" value="1"/>
</dbReference>
<sequence>MCIGLEYGEYRRRNKEKDPNWFPWTDKITCILDILQHLPRSTFSDSQLAVITWALRNTGIPEVPSVYGMKTIQKMLDALCGVRTLKYEGSLGHIYYVNSLEDIVSQEMANPLVRPNLSFYPQEALGRVESAKNAFRWLHEMDASLTTPMVHIGNEDFYLFEPSRLKSGRYCIPYRWVEHRNAQGEVRLYGWVWFICPATGVNGWVVDSTDRAEVIESDFATSFLTLKESFLERAIPNPSIICGIYDQNRGFSPWKYTPDPSKGNPWREKAKGHPVYAFPIWLYCDDTSGNKSKKWNKHNSFLFTAAGLDPQEAHAQYHVHFLSTSNLAPPLEMLDGIVEQTESGGTEGIWAYDCLKQEMVLLIISVLALLGDNPMQSEFACHIGLMGKFFCRSCFVQGKGKDETLCTPSLPENDVESASLSSNSGSEASKNASKPETQREMIQRATRFFEIHNRRTRSSTIHGLKTIFTHSGTIGEKSKAKQLKTALGIKDTYQDHFTDLIFNLQKTLRGGESHKQEEVNKLLANLPKNICSPVWRIKGLDPHCDTPVEILHVILLGFLKYLWRDAMARLSDQQKNLLITRISSFNVNGLDIPSLNGTTLVKYAGSLVGRDFRIIAQIAVFVLYDLVPEECYTTWRALSTLVPLVWQPVIEDMDTYLQLLQTAIDNFLNCTANWTPRWFNKPKFHILLHLPEHIRRFGPAMLFATETFESYNAVIRGFSIHSNRQAPSRDIALEFAGLNRLRHMLSHGLFLDPRKNHSSNSALLSQSDFCSHPTKLIQDDEFLQKMLGFPQARISRHHIQLESGRTFNWESTLSSQYVDDLEYSTHTWRRCLSFHLSSGEICRLDSIVIFKTSSGTALGKVLEIIQSPNDNLNIRRHHPSLVLLQPFQLKAVSPIYLMPRISLLEKFYVISYGDLLCTVNTQHHCHGNNCHARKVQELQQQERTDITAMVDKFIHQNPTDIILNTAQMRDHNHIHPFTVPVTVPERSACISKGAEREINMTQNSKGKKTYQRTQTLLQRAIQGRSQLSGVAIQRESHLRHELYSNLDLEPL</sequence>
<reference evidence="3" key="1">
    <citation type="submission" date="2022-08" db="EMBL/GenBank/DDBJ databases">
        <authorList>
            <consortium name="DOE Joint Genome Institute"/>
            <person name="Min B."/>
            <person name="Sierra-Patev S."/>
            <person name="Naranjo-Ortiz M."/>
            <person name="Looney B."/>
            <person name="Konkel Z."/>
            <person name="Slot J.C."/>
            <person name="Sakamoto Y."/>
            <person name="Steenwyk J.L."/>
            <person name="Rokas A."/>
            <person name="Carro J."/>
            <person name="Camarero S."/>
            <person name="Ferreira P."/>
            <person name="Molpeceres G."/>
            <person name="Ruiz-duenas F.J."/>
            <person name="Serrano A."/>
            <person name="Henrissat B."/>
            <person name="Drula E."/>
            <person name="Hughes K.W."/>
            <person name="Mata J.L."/>
            <person name="Ishikawa N.K."/>
            <person name="Vargas-Isla R."/>
            <person name="Ushijima S."/>
            <person name="Smith C.A."/>
            <person name="Ahrendt S."/>
            <person name="Andreopoulos W."/>
            <person name="He G."/>
            <person name="LaButti K."/>
            <person name="Lipzen A."/>
            <person name="Ng V."/>
            <person name="Riley R."/>
            <person name="Sandor L."/>
            <person name="Barry K."/>
            <person name="Martinez A.T."/>
            <person name="Xiao Y."/>
            <person name="Gibbons J.G."/>
            <person name="Terashima K."/>
            <person name="Hibbett D.S."/>
            <person name="Grigoriev I.V."/>
        </authorList>
    </citation>
    <scope>NUCLEOTIDE SEQUENCE</scope>
    <source>
        <strain evidence="3">ET3784</strain>
    </source>
</reference>
<proteinExistence type="predicted"/>
<evidence type="ECO:0000313" key="2">
    <source>
        <dbReference type="EMBL" id="KAJ3720842.1"/>
    </source>
</evidence>
<keyword evidence="4" id="KW-1185">Reference proteome</keyword>
<dbReference type="AlphaFoldDB" id="A0AA38MZ93"/>
<evidence type="ECO:0000256" key="1">
    <source>
        <dbReference type="SAM" id="MobiDB-lite"/>
    </source>
</evidence>
<evidence type="ECO:0000313" key="4">
    <source>
        <dbReference type="Proteomes" id="UP001176059"/>
    </source>
</evidence>
<dbReference type="Proteomes" id="UP001176059">
    <property type="component" value="Unassembled WGS sequence"/>
</dbReference>
<dbReference type="EMBL" id="JANVFO010000060">
    <property type="protein sequence ID" value="KAJ3720842.1"/>
    <property type="molecule type" value="Genomic_DNA"/>
</dbReference>
<name>A0AA38MZ93_9AGAR</name>
<feature type="region of interest" description="Disordered" evidence="1">
    <location>
        <begin position="407"/>
        <end position="439"/>
    </location>
</feature>
<comment type="caution">
    <text evidence="3">The sequence shown here is derived from an EMBL/GenBank/DDBJ whole genome shotgun (WGS) entry which is preliminary data.</text>
</comment>
<dbReference type="EMBL" id="JANVFO010000038">
    <property type="protein sequence ID" value="KAJ3729004.1"/>
    <property type="molecule type" value="Genomic_DNA"/>
</dbReference>
<dbReference type="PANTHER" id="PTHR31912">
    <property type="entry name" value="IP13529P"/>
    <property type="match status" value="1"/>
</dbReference>
<organism evidence="3 4">
    <name type="scientific">Lentinula guzmanii</name>
    <dbReference type="NCBI Taxonomy" id="2804957"/>
    <lineage>
        <taxon>Eukaryota</taxon>
        <taxon>Fungi</taxon>
        <taxon>Dikarya</taxon>
        <taxon>Basidiomycota</taxon>
        <taxon>Agaricomycotina</taxon>
        <taxon>Agaricomycetes</taxon>
        <taxon>Agaricomycetidae</taxon>
        <taxon>Agaricales</taxon>
        <taxon>Marasmiineae</taxon>
        <taxon>Omphalotaceae</taxon>
        <taxon>Lentinula</taxon>
    </lineage>
</organism>
<accession>A0AA38MZ93</accession>
<evidence type="ECO:0000313" key="3">
    <source>
        <dbReference type="EMBL" id="KAJ3729004.1"/>
    </source>
</evidence>
<reference evidence="3" key="2">
    <citation type="journal article" date="2023" name="Proc. Natl. Acad. Sci. U.S.A.">
        <title>A global phylogenomic analysis of the shiitake genus Lentinula.</title>
        <authorList>
            <person name="Sierra-Patev S."/>
            <person name="Min B."/>
            <person name="Naranjo-Ortiz M."/>
            <person name="Looney B."/>
            <person name="Konkel Z."/>
            <person name="Slot J.C."/>
            <person name="Sakamoto Y."/>
            <person name="Steenwyk J.L."/>
            <person name="Rokas A."/>
            <person name="Carro J."/>
            <person name="Camarero S."/>
            <person name="Ferreira P."/>
            <person name="Molpeceres G."/>
            <person name="Ruiz-Duenas F.J."/>
            <person name="Serrano A."/>
            <person name="Henrissat B."/>
            <person name="Drula E."/>
            <person name="Hughes K.W."/>
            <person name="Mata J.L."/>
            <person name="Ishikawa N.K."/>
            <person name="Vargas-Isla R."/>
            <person name="Ushijima S."/>
            <person name="Smith C.A."/>
            <person name="Donoghue J."/>
            <person name="Ahrendt S."/>
            <person name="Andreopoulos W."/>
            <person name="He G."/>
            <person name="LaButti K."/>
            <person name="Lipzen A."/>
            <person name="Ng V."/>
            <person name="Riley R."/>
            <person name="Sandor L."/>
            <person name="Barry K."/>
            <person name="Martinez A.T."/>
            <person name="Xiao Y."/>
            <person name="Gibbons J.G."/>
            <person name="Terashima K."/>
            <person name="Grigoriev I.V."/>
            <person name="Hibbett D."/>
        </authorList>
    </citation>
    <scope>NUCLEOTIDE SEQUENCE</scope>
    <source>
        <strain evidence="3">ET3784</strain>
    </source>
</reference>
<feature type="compositionally biased region" description="Low complexity" evidence="1">
    <location>
        <begin position="416"/>
        <end position="434"/>
    </location>
</feature>